<evidence type="ECO:0000313" key="2">
    <source>
        <dbReference type="EMBL" id="MDO8108403.1"/>
    </source>
</evidence>
<feature type="chain" id="PRO_5047414000" evidence="1">
    <location>
        <begin position="24"/>
        <end position="442"/>
    </location>
</feature>
<accession>A0ABT9DF47</accession>
<organism evidence="2 3">
    <name type="scientific">Actinotalea lenta</name>
    <dbReference type="NCBI Taxonomy" id="3064654"/>
    <lineage>
        <taxon>Bacteria</taxon>
        <taxon>Bacillati</taxon>
        <taxon>Actinomycetota</taxon>
        <taxon>Actinomycetes</taxon>
        <taxon>Micrococcales</taxon>
        <taxon>Cellulomonadaceae</taxon>
        <taxon>Actinotalea</taxon>
    </lineage>
</organism>
<dbReference type="SUPFAM" id="SSF53850">
    <property type="entry name" value="Periplasmic binding protein-like II"/>
    <property type="match status" value="1"/>
</dbReference>
<dbReference type="InterPro" id="IPR050490">
    <property type="entry name" value="Bact_solute-bd_prot1"/>
</dbReference>
<dbReference type="PROSITE" id="PS51257">
    <property type="entry name" value="PROKAR_LIPOPROTEIN"/>
    <property type="match status" value="1"/>
</dbReference>
<keyword evidence="3" id="KW-1185">Reference proteome</keyword>
<dbReference type="PANTHER" id="PTHR43649:SF12">
    <property type="entry name" value="DIACETYLCHITOBIOSE BINDING PROTEIN DASA"/>
    <property type="match status" value="1"/>
</dbReference>
<gene>
    <name evidence="2" type="ORF">Q6348_14485</name>
</gene>
<evidence type="ECO:0000313" key="3">
    <source>
        <dbReference type="Proteomes" id="UP001232536"/>
    </source>
</evidence>
<proteinExistence type="predicted"/>
<dbReference type="PANTHER" id="PTHR43649">
    <property type="entry name" value="ARABINOSE-BINDING PROTEIN-RELATED"/>
    <property type="match status" value="1"/>
</dbReference>
<dbReference type="Pfam" id="PF01547">
    <property type="entry name" value="SBP_bac_1"/>
    <property type="match status" value="1"/>
</dbReference>
<comment type="caution">
    <text evidence="2">The sequence shown here is derived from an EMBL/GenBank/DDBJ whole genome shotgun (WGS) entry which is preliminary data.</text>
</comment>
<dbReference type="InterPro" id="IPR006059">
    <property type="entry name" value="SBP"/>
</dbReference>
<sequence>MKYRKHGLAAVLAVGALSIAACSGGGSGQSGSTAAPTGHDFSGQTLSVLVYENDTSAMGKAWRAAAKTFEQETGAKVDYQTTAFEDLSNTASQLFTSSDAPDLSEYNKGNGTAGALSTLGVLQNLDSYYSQYGWGDKLAPSLQTTTMYSDKGIMGSGSHFGVPNYGEFVFLYYNKDMLDQYGLKPPTTMAELESEMQTFVDKGVTPLSTAAQEYPAGQLWYQLVLNNADRQFVNDYQLYDNPVDFTKDPIASGTQTLADWVSKGYVDKASTGMTAEDAGLAFINGKSPFFFSGSWWYGRFLTDIKDFTFGITDFPGSTLVPGSSGNLWVIPTVTDSQHSAMAAYFIDITMRPEIQAILGNAGGLPVAANPGDITDPKAQDLISLFNKVLDRDGLAFYPDWPTSTFYDDLNAGLQGLINGSLTVKQTEQQLQSDYDTGTAQYR</sequence>
<dbReference type="EMBL" id="JAUQYP010000002">
    <property type="protein sequence ID" value="MDO8108403.1"/>
    <property type="molecule type" value="Genomic_DNA"/>
</dbReference>
<reference evidence="2 3" key="1">
    <citation type="submission" date="2023-07" db="EMBL/GenBank/DDBJ databases">
        <title>Description of novel actinomycetes strains, isolated from tidal flat sediment.</title>
        <authorList>
            <person name="Lu C."/>
        </authorList>
    </citation>
    <scope>NUCLEOTIDE SEQUENCE [LARGE SCALE GENOMIC DNA]</scope>
    <source>
        <strain evidence="2 3">SYSU T00b441</strain>
    </source>
</reference>
<keyword evidence="1" id="KW-0732">Signal</keyword>
<dbReference type="Proteomes" id="UP001232536">
    <property type="component" value="Unassembled WGS sequence"/>
</dbReference>
<dbReference type="Gene3D" id="3.40.190.10">
    <property type="entry name" value="Periplasmic binding protein-like II"/>
    <property type="match status" value="2"/>
</dbReference>
<dbReference type="RefSeq" id="WP_304602105.1">
    <property type="nucleotide sequence ID" value="NZ_JAUQYP010000002.1"/>
</dbReference>
<name>A0ABT9DF47_9CELL</name>
<feature type="signal peptide" evidence="1">
    <location>
        <begin position="1"/>
        <end position="23"/>
    </location>
</feature>
<protein>
    <submittedName>
        <fullName evidence="2">Extracellular solute-binding protein</fullName>
    </submittedName>
</protein>
<evidence type="ECO:0000256" key="1">
    <source>
        <dbReference type="SAM" id="SignalP"/>
    </source>
</evidence>